<evidence type="ECO:0000313" key="3">
    <source>
        <dbReference type="Proteomes" id="UP000004619"/>
    </source>
</evidence>
<dbReference type="Gene3D" id="3.20.20.150">
    <property type="entry name" value="Divalent-metal-dependent TIM barrel enzymes"/>
    <property type="match status" value="1"/>
</dbReference>
<proteinExistence type="predicted"/>
<dbReference type="InterPro" id="IPR013022">
    <property type="entry name" value="Xyl_isomerase-like_TIM-brl"/>
</dbReference>
<sequence>MFGKQRSVNEVCLMSVYEKISGFADEISQDFDQQLKTVTDLGMKYICIRSAEHKGIADYTPEEVRTVLLPKLQAAGVGVSSLGTAIGKVEVDDEEGFAKQLEQLETLCETAKLLDCSFIRMFSFLIPKDADADSYTDVVLDKLRQFIRIAEKHDIVLLHENEKGIYGDTGARCKLLFDRLACPHFKAAFDFANFVQCEQDTAECWELLHDQITYIHIKDALPGCLLNVPAGTGLGKIPELLRRAFCEEGYHGFLTLEPHLAMFDFFAPGAKGGKSQKLQFENNPIVEKMKSEMAEPGRPKDGAEAYATQYHALVEILNPILN</sequence>
<dbReference type="SUPFAM" id="SSF51658">
    <property type="entry name" value="Xylose isomerase-like"/>
    <property type="match status" value="1"/>
</dbReference>
<dbReference type="HOGENOM" id="CLU_050006_2_2_9"/>
<dbReference type="GO" id="GO:0004519">
    <property type="term" value="F:endonuclease activity"/>
    <property type="evidence" value="ECO:0007669"/>
    <property type="project" value="UniProtKB-KW"/>
</dbReference>
<evidence type="ECO:0000259" key="1">
    <source>
        <dbReference type="Pfam" id="PF01261"/>
    </source>
</evidence>
<dbReference type="PANTHER" id="PTHR12110">
    <property type="entry name" value="HYDROXYPYRUVATE ISOMERASE"/>
    <property type="match status" value="1"/>
</dbReference>
<dbReference type="InterPro" id="IPR050312">
    <property type="entry name" value="IolE/XylAMocC-like"/>
</dbReference>
<keyword evidence="2" id="KW-0378">Hydrolase</keyword>
<evidence type="ECO:0000313" key="2">
    <source>
        <dbReference type="EMBL" id="EEU97244.1"/>
    </source>
</evidence>
<organism evidence="2 3">
    <name type="scientific">Faecalibacterium duncaniae (strain DSM 17677 / JCM 31915 / A2-165)</name>
    <name type="common">Faecalibacterium prausnitzii</name>
    <dbReference type="NCBI Taxonomy" id="411483"/>
    <lineage>
        <taxon>Bacteria</taxon>
        <taxon>Bacillati</taxon>
        <taxon>Bacillota</taxon>
        <taxon>Clostridia</taxon>
        <taxon>Eubacteriales</taxon>
        <taxon>Oscillospiraceae</taxon>
        <taxon>Faecalibacterium</taxon>
    </lineage>
</organism>
<keyword evidence="2" id="KW-0540">Nuclease</keyword>
<keyword evidence="2" id="KW-0255">Endonuclease</keyword>
<protein>
    <submittedName>
        <fullName evidence="2">AP endonuclease, family 2</fullName>
    </submittedName>
</protein>
<keyword evidence="3" id="KW-1185">Reference proteome</keyword>
<feature type="domain" description="Xylose isomerase-like TIM barrel" evidence="1">
    <location>
        <begin position="39"/>
        <end position="258"/>
    </location>
</feature>
<dbReference type="STRING" id="411483.FAEPRAA2165_01135"/>
<name>C7H4C2_FAED2</name>
<dbReference type="eggNOG" id="COG1082">
    <property type="taxonomic scope" value="Bacteria"/>
</dbReference>
<gene>
    <name evidence="2" type="ORF">FAEPRAA2165_01135</name>
</gene>
<reference evidence="2" key="1">
    <citation type="submission" date="2009-08" db="EMBL/GenBank/DDBJ databases">
        <authorList>
            <person name="Weinstock G."/>
            <person name="Sodergren E."/>
            <person name="Clifton S."/>
            <person name="Fulton L."/>
            <person name="Fulton B."/>
            <person name="Courtney L."/>
            <person name="Fronick C."/>
            <person name="Harrison M."/>
            <person name="Strong C."/>
            <person name="Farmer C."/>
            <person name="Delahaunty K."/>
            <person name="Markovic C."/>
            <person name="Hall O."/>
            <person name="Minx P."/>
            <person name="Tomlinson C."/>
            <person name="Mitreva M."/>
            <person name="Nelson J."/>
            <person name="Hou S."/>
            <person name="Wollam A."/>
            <person name="Pepin K.H."/>
            <person name="Johnson M."/>
            <person name="Bhonagiri V."/>
            <person name="Nash W.E."/>
            <person name="Warren W."/>
            <person name="Chinwalla A."/>
            <person name="Mardis E.R."/>
            <person name="Wilson R.K."/>
        </authorList>
    </citation>
    <scope>NUCLEOTIDE SEQUENCE [LARGE SCALE GENOMIC DNA]</scope>
    <source>
        <strain evidence="2">A2-165</strain>
    </source>
</reference>
<dbReference type="AlphaFoldDB" id="C7H4C2"/>
<accession>C7H4C2</accession>
<dbReference type="Pfam" id="PF01261">
    <property type="entry name" value="AP_endonuc_2"/>
    <property type="match status" value="1"/>
</dbReference>
<dbReference type="PATRIC" id="fig|411483.3.peg.727"/>
<dbReference type="PANTHER" id="PTHR12110:SF41">
    <property type="entry name" value="INOSOSE DEHYDRATASE"/>
    <property type="match status" value="1"/>
</dbReference>
<dbReference type="Proteomes" id="UP000004619">
    <property type="component" value="Unassembled WGS sequence"/>
</dbReference>
<comment type="caution">
    <text evidence="2">The sequence shown here is derived from an EMBL/GenBank/DDBJ whole genome shotgun (WGS) entry which is preliminary data.</text>
</comment>
<dbReference type="EMBL" id="ACOP02000024">
    <property type="protein sequence ID" value="EEU97244.1"/>
    <property type="molecule type" value="Genomic_DNA"/>
</dbReference>
<dbReference type="InterPro" id="IPR036237">
    <property type="entry name" value="Xyl_isomerase-like_sf"/>
</dbReference>